<dbReference type="AlphaFoldDB" id="C0CRV9"/>
<gene>
    <name evidence="1" type="ORF">RUMHYD_03625</name>
</gene>
<sequence length="76" mass="8318">MKAIPYNINAPLKMRMPQEGSALQGGVAAAHKVSCAPQRLRGWGDEGEDAFWVKGEEQPYASGRKKVCVEVEMSLL</sequence>
<name>C0CRV9_BLAHS</name>
<comment type="caution">
    <text evidence="1">The sequence shown here is derived from an EMBL/GenBank/DDBJ whole genome shotgun (WGS) entry which is preliminary data.</text>
</comment>
<accession>C0CRV9</accession>
<proteinExistence type="predicted"/>
<dbReference type="EMBL" id="ACBZ01000192">
    <property type="protein sequence ID" value="EEG47480.1"/>
    <property type="molecule type" value="Genomic_DNA"/>
</dbReference>
<organism evidence="1 2">
    <name type="scientific">Blautia hydrogenotrophica (strain DSM 10507 / JCM 14656 / S5a33)</name>
    <name type="common">Ruminococcus hydrogenotrophicus</name>
    <dbReference type="NCBI Taxonomy" id="476272"/>
    <lineage>
        <taxon>Bacteria</taxon>
        <taxon>Bacillati</taxon>
        <taxon>Bacillota</taxon>
        <taxon>Clostridia</taxon>
        <taxon>Lachnospirales</taxon>
        <taxon>Lachnospiraceae</taxon>
        <taxon>Blautia</taxon>
    </lineage>
</organism>
<dbReference type="HOGENOM" id="CLU_2647275_0_0_9"/>
<evidence type="ECO:0000313" key="1">
    <source>
        <dbReference type="EMBL" id="EEG47480.1"/>
    </source>
</evidence>
<keyword evidence="2" id="KW-1185">Reference proteome</keyword>
<dbReference type="PATRIC" id="fig|476272.21.peg.304"/>
<dbReference type="Proteomes" id="UP000003100">
    <property type="component" value="Unassembled WGS sequence"/>
</dbReference>
<reference evidence="1 2" key="1">
    <citation type="submission" date="2009-01" db="EMBL/GenBank/DDBJ databases">
        <authorList>
            <person name="Fulton L."/>
            <person name="Clifton S."/>
            <person name="Fulton B."/>
            <person name="Xu J."/>
            <person name="Minx P."/>
            <person name="Pepin K.H."/>
            <person name="Johnson M."/>
            <person name="Bhonagiri V."/>
            <person name="Nash W.E."/>
            <person name="Mardis E.R."/>
            <person name="Wilson R.K."/>
        </authorList>
    </citation>
    <scope>NUCLEOTIDE SEQUENCE [LARGE SCALE GENOMIC DNA]</scope>
    <source>
        <strain evidence="2">DSM 10507 / JCM 14656 / S5a33</strain>
    </source>
</reference>
<evidence type="ECO:0000313" key="2">
    <source>
        <dbReference type="Proteomes" id="UP000003100"/>
    </source>
</evidence>
<reference evidence="1 2" key="2">
    <citation type="submission" date="2009-02" db="EMBL/GenBank/DDBJ databases">
        <title>Draft genome sequence of Blautia hydrogenotrophica DSM 10507 (Ruminococcus hydrogenotrophicus DSM 10507).</title>
        <authorList>
            <person name="Sudarsanam P."/>
            <person name="Ley R."/>
            <person name="Guruge J."/>
            <person name="Turnbaugh P.J."/>
            <person name="Mahowald M."/>
            <person name="Liep D."/>
            <person name="Gordon J."/>
        </authorList>
    </citation>
    <scope>NUCLEOTIDE SEQUENCE [LARGE SCALE GENOMIC DNA]</scope>
    <source>
        <strain evidence="2">DSM 10507 / JCM 14656 / S5a33</strain>
    </source>
</reference>
<protein>
    <submittedName>
        <fullName evidence="1">Uncharacterized protein</fullName>
    </submittedName>
</protein>